<evidence type="ECO:0000313" key="7">
    <source>
        <dbReference type="EMBL" id="BBL06425.1"/>
    </source>
</evidence>
<dbReference type="Proteomes" id="UP000319374">
    <property type="component" value="Chromosome"/>
</dbReference>
<evidence type="ECO:0000313" key="8">
    <source>
        <dbReference type="Proteomes" id="UP000319374"/>
    </source>
</evidence>
<dbReference type="HAMAP" id="MF_00074">
    <property type="entry name" value="16SrRNA_methyltr_G"/>
    <property type="match status" value="1"/>
</dbReference>
<dbReference type="InterPro" id="IPR029063">
    <property type="entry name" value="SAM-dependent_MTases_sf"/>
</dbReference>
<keyword evidence="3 6" id="KW-0489">Methyltransferase</keyword>
<dbReference type="Gene3D" id="3.40.50.150">
    <property type="entry name" value="Vaccinia Virus protein VP39"/>
    <property type="match status" value="1"/>
</dbReference>
<feature type="binding site" evidence="6">
    <location>
        <position position="71"/>
    </location>
    <ligand>
        <name>S-adenosyl-L-methionine</name>
        <dbReference type="ChEBI" id="CHEBI:59789"/>
    </ligand>
</feature>
<evidence type="ECO:0000256" key="1">
    <source>
        <dbReference type="ARBA" id="ARBA00022490"/>
    </source>
</evidence>
<organism evidence="7 8">
    <name type="scientific">Alistipes dispar</name>
    <dbReference type="NCBI Taxonomy" id="2585119"/>
    <lineage>
        <taxon>Bacteria</taxon>
        <taxon>Pseudomonadati</taxon>
        <taxon>Bacteroidota</taxon>
        <taxon>Bacteroidia</taxon>
        <taxon>Bacteroidales</taxon>
        <taxon>Rikenellaceae</taxon>
        <taxon>Alistipes</taxon>
    </lineage>
</organism>
<keyword evidence="4 6" id="KW-0808">Transferase</keyword>
<evidence type="ECO:0000256" key="3">
    <source>
        <dbReference type="ARBA" id="ARBA00022603"/>
    </source>
</evidence>
<dbReference type="EC" id="2.1.1.-" evidence="6"/>
<comment type="caution">
    <text evidence="6">Lacks conserved residue(s) required for the propagation of feature annotation.</text>
</comment>
<comment type="function">
    <text evidence="6">Specifically methylates the N7 position of a guanine in 16S rRNA.</text>
</comment>
<dbReference type="GO" id="GO:0005829">
    <property type="term" value="C:cytosol"/>
    <property type="evidence" value="ECO:0007669"/>
    <property type="project" value="TreeGrafter"/>
</dbReference>
<protein>
    <recommendedName>
        <fullName evidence="6">Ribosomal RNA small subunit methyltransferase G</fullName>
        <ecNumber evidence="6">2.1.1.-</ecNumber>
    </recommendedName>
    <alternativeName>
        <fullName evidence="6">16S rRNA 7-methylguanosine methyltransferase</fullName>
        <shortName evidence="6">16S rRNA m7G methyltransferase</shortName>
    </alternativeName>
</protein>
<evidence type="ECO:0000256" key="5">
    <source>
        <dbReference type="ARBA" id="ARBA00022691"/>
    </source>
</evidence>
<feature type="binding site" evidence="6">
    <location>
        <position position="76"/>
    </location>
    <ligand>
        <name>S-adenosyl-L-methionine</name>
        <dbReference type="ChEBI" id="CHEBI:59789"/>
    </ligand>
</feature>
<dbReference type="RefSeq" id="WP_141428248.1">
    <property type="nucleotide sequence ID" value="NZ_AP019736.1"/>
</dbReference>
<keyword evidence="5 6" id="KW-0949">S-adenosyl-L-methionine</keyword>
<dbReference type="KEGG" id="ada:A5CPEGH6_10630"/>
<dbReference type="PANTHER" id="PTHR31760:SF0">
    <property type="entry name" value="S-ADENOSYL-L-METHIONINE-DEPENDENT METHYLTRANSFERASES SUPERFAMILY PROTEIN"/>
    <property type="match status" value="1"/>
</dbReference>
<evidence type="ECO:0000256" key="4">
    <source>
        <dbReference type="ARBA" id="ARBA00022679"/>
    </source>
</evidence>
<dbReference type="PIRSF" id="PIRSF003078">
    <property type="entry name" value="GidB"/>
    <property type="match status" value="1"/>
</dbReference>
<gene>
    <name evidence="6 7" type="primary">rsmG</name>
    <name evidence="7" type="ORF">A5CPEGH6_10630</name>
</gene>
<dbReference type="SUPFAM" id="SSF53335">
    <property type="entry name" value="S-adenosyl-L-methionine-dependent methyltransferases"/>
    <property type="match status" value="1"/>
</dbReference>
<feature type="binding site" evidence="6">
    <location>
        <begin position="122"/>
        <end position="123"/>
    </location>
    <ligand>
        <name>S-adenosyl-L-methionine</name>
        <dbReference type="ChEBI" id="CHEBI:59789"/>
    </ligand>
</feature>
<feature type="binding site" evidence="6">
    <location>
        <position position="135"/>
    </location>
    <ligand>
        <name>S-adenosyl-L-methionine</name>
        <dbReference type="ChEBI" id="CHEBI:59789"/>
    </ligand>
</feature>
<dbReference type="InterPro" id="IPR003682">
    <property type="entry name" value="rRNA_ssu_MeTfrase_G"/>
</dbReference>
<proteinExistence type="inferred from homology"/>
<sequence>MELIDKYFPDLTEEQRRRIAALYGLYADWNAKINVVSRKDFDQLYLRHVLHSLAIAKVCAFADGARILDAGCGGGFPSVPLAILFPGARFTAADSIRKKIAVVEGVAGALGLRNLTPRCVRVETLEERFDYVVSRAVTAMPEFLRLTWNRIERGQAGSLPNGVLYLKGGDLAEELALTGKRWYVYDIPRFFDEPFFETKKVVYTPKK</sequence>
<dbReference type="Pfam" id="PF02527">
    <property type="entry name" value="GidB"/>
    <property type="match status" value="1"/>
</dbReference>
<dbReference type="GO" id="GO:0070043">
    <property type="term" value="F:rRNA (guanine-N7-)-methyltransferase activity"/>
    <property type="evidence" value="ECO:0007669"/>
    <property type="project" value="UniProtKB-UniRule"/>
</dbReference>
<dbReference type="CDD" id="cd02440">
    <property type="entry name" value="AdoMet_MTases"/>
    <property type="match status" value="1"/>
</dbReference>
<keyword evidence="8" id="KW-1185">Reference proteome</keyword>
<comment type="subcellular location">
    <subcellularLocation>
        <location evidence="6">Cytoplasm</location>
    </subcellularLocation>
</comment>
<keyword evidence="1 6" id="KW-0963">Cytoplasm</keyword>
<keyword evidence="2 6" id="KW-0698">rRNA processing</keyword>
<comment type="similarity">
    <text evidence="6">Belongs to the methyltransferase superfamily. RNA methyltransferase RsmG family.</text>
</comment>
<dbReference type="EMBL" id="AP019736">
    <property type="protein sequence ID" value="BBL06425.1"/>
    <property type="molecule type" value="Genomic_DNA"/>
</dbReference>
<evidence type="ECO:0000256" key="6">
    <source>
        <dbReference type="HAMAP-Rule" id="MF_00074"/>
    </source>
</evidence>
<dbReference type="GeneID" id="98673041"/>
<evidence type="ECO:0000256" key="2">
    <source>
        <dbReference type="ARBA" id="ARBA00022552"/>
    </source>
</evidence>
<dbReference type="AlphaFoldDB" id="A0A4Y1X067"/>
<dbReference type="PANTHER" id="PTHR31760">
    <property type="entry name" value="S-ADENOSYL-L-METHIONINE-DEPENDENT METHYLTRANSFERASES SUPERFAMILY PROTEIN"/>
    <property type="match status" value="1"/>
</dbReference>
<reference evidence="8" key="1">
    <citation type="submission" date="2019-06" db="EMBL/GenBank/DDBJ databases">
        <title>Alistipes onderdonkii subsp. vulgaris subsp. nov., Alistipes dispar sp. nov. and Alistipes communis sp. nov., isolated from human faeces, and creation of Alistipes onderdonkii subsp. onderdonkii subsp. nov.</title>
        <authorList>
            <person name="Sakamoto M."/>
            <person name="Ikeyama N."/>
            <person name="Ogata Y."/>
            <person name="Suda W."/>
            <person name="Iino T."/>
            <person name="Hattori M."/>
            <person name="Ohkuma M."/>
        </authorList>
    </citation>
    <scope>NUCLEOTIDE SEQUENCE [LARGE SCALE GENOMIC DNA]</scope>
    <source>
        <strain evidence="8">5CPEGH6</strain>
    </source>
</reference>
<accession>A0A4Y1X067</accession>
<dbReference type="OrthoDB" id="9808773at2"/>
<name>A0A4Y1X067_9BACT</name>